<proteinExistence type="predicted"/>
<reference evidence="1 2" key="1">
    <citation type="submission" date="2016-10" db="EMBL/GenBank/DDBJ databases">
        <authorList>
            <person name="de Groot N.N."/>
        </authorList>
    </citation>
    <scope>NUCLEOTIDE SEQUENCE [LARGE SCALE GENOMIC DNA]</scope>
    <source>
        <strain evidence="1 2">DSM 44993</strain>
    </source>
</reference>
<gene>
    <name evidence="1" type="ORF">SAMN04489732_10393</name>
</gene>
<dbReference type="Proteomes" id="UP000198582">
    <property type="component" value="Unassembled WGS sequence"/>
</dbReference>
<evidence type="ECO:0000313" key="2">
    <source>
        <dbReference type="Proteomes" id="UP000198582"/>
    </source>
</evidence>
<name>A0A1H8U7G0_9PSEU</name>
<keyword evidence="2" id="KW-1185">Reference proteome</keyword>
<sequence length="84" mass="8944">MPDRAGVRGPFDEVAESPDDLEARLCCPVVHVDPGTVLSRALDDHLAAGFDIESASDGWVLLRKADVRFVLAITAPLAGSSRKT</sequence>
<dbReference type="EMBL" id="FOEF01000003">
    <property type="protein sequence ID" value="SEO98773.1"/>
    <property type="molecule type" value="Genomic_DNA"/>
</dbReference>
<dbReference type="STRING" id="394193.SAMN04489732_10393"/>
<protein>
    <submittedName>
        <fullName evidence="1">Uncharacterized protein</fullName>
    </submittedName>
</protein>
<accession>A0A1H8U7G0</accession>
<evidence type="ECO:0000313" key="1">
    <source>
        <dbReference type="EMBL" id="SEO98773.1"/>
    </source>
</evidence>
<dbReference type="AlphaFoldDB" id="A0A1H8U7G0"/>
<organism evidence="1 2">
    <name type="scientific">Amycolatopsis saalfeldensis</name>
    <dbReference type="NCBI Taxonomy" id="394193"/>
    <lineage>
        <taxon>Bacteria</taxon>
        <taxon>Bacillati</taxon>
        <taxon>Actinomycetota</taxon>
        <taxon>Actinomycetes</taxon>
        <taxon>Pseudonocardiales</taxon>
        <taxon>Pseudonocardiaceae</taxon>
        <taxon>Amycolatopsis</taxon>
    </lineage>
</organism>